<dbReference type="KEGG" id="spl:Spea_3325"/>
<evidence type="ECO:0000313" key="3">
    <source>
        <dbReference type="EMBL" id="ABV88640.1"/>
    </source>
</evidence>
<dbReference type="AlphaFoldDB" id="A8H7V3"/>
<keyword evidence="1" id="KW-0560">Oxidoreductase</keyword>
<protein>
    <submittedName>
        <fullName evidence="3">Pyridoxamine 5'-phosphate oxidase-related FMN-binding</fullName>
    </submittedName>
</protein>
<dbReference type="InterPro" id="IPR011576">
    <property type="entry name" value="Pyridox_Oxase_N"/>
</dbReference>
<dbReference type="PANTHER" id="PTHR35176">
    <property type="entry name" value="HEME OXYGENASE HI_0854-RELATED"/>
    <property type="match status" value="1"/>
</dbReference>
<dbReference type="PANTHER" id="PTHR35176:SF6">
    <property type="entry name" value="HEME OXYGENASE HI_0854-RELATED"/>
    <property type="match status" value="1"/>
</dbReference>
<dbReference type="RefSeq" id="WP_012156539.1">
    <property type="nucleotide sequence ID" value="NC_009901.1"/>
</dbReference>
<evidence type="ECO:0000259" key="2">
    <source>
        <dbReference type="Pfam" id="PF01243"/>
    </source>
</evidence>
<dbReference type="EMBL" id="CP000851">
    <property type="protein sequence ID" value="ABV88640.1"/>
    <property type="molecule type" value="Genomic_DNA"/>
</dbReference>
<proteinExistence type="predicted"/>
<reference evidence="3 4" key="1">
    <citation type="submission" date="2007-10" db="EMBL/GenBank/DDBJ databases">
        <title>Complete sequence of Shewanella pealeana ATCC 700345.</title>
        <authorList>
            <consortium name="US DOE Joint Genome Institute"/>
            <person name="Copeland A."/>
            <person name="Lucas S."/>
            <person name="Lapidus A."/>
            <person name="Barry K."/>
            <person name="Glavina del Rio T."/>
            <person name="Dalin E."/>
            <person name="Tice H."/>
            <person name="Pitluck S."/>
            <person name="Chertkov O."/>
            <person name="Brettin T."/>
            <person name="Bruce D."/>
            <person name="Detter J.C."/>
            <person name="Han C."/>
            <person name="Schmutz J."/>
            <person name="Larimer F."/>
            <person name="Land M."/>
            <person name="Hauser L."/>
            <person name="Kyrpides N."/>
            <person name="Kim E."/>
            <person name="Zhao J.-S.Z."/>
            <person name="Manno D."/>
            <person name="Hawari J."/>
            <person name="Richardson P."/>
        </authorList>
    </citation>
    <scope>NUCLEOTIDE SEQUENCE [LARGE SCALE GENOMIC DNA]</scope>
    <source>
        <strain evidence="4">ATCC 700345 / ANG-SQ1</strain>
    </source>
</reference>
<dbReference type="GO" id="GO:0005829">
    <property type="term" value="C:cytosol"/>
    <property type="evidence" value="ECO:0007669"/>
    <property type="project" value="TreeGrafter"/>
</dbReference>
<dbReference type="STRING" id="398579.Spea_3325"/>
<sequence>MTIEKEQRLREKLLPEIEAFKAERSTLQLATQDADGVPNASYAPFALADDGFYILVSELARHGTNLKASKQLSVMLLEDEAEAKTVFARKRLTFDATAELVARDSETFTKGVAALSARFGEMIDNLAGLGDFNLFKLNPHHGLYVKGFGQAFSLSGAELLDVDWKRDGHHGTPKTDIAQDDLELAEAAN</sequence>
<dbReference type="Proteomes" id="UP000002608">
    <property type="component" value="Chromosome"/>
</dbReference>
<dbReference type="InterPro" id="IPR012349">
    <property type="entry name" value="Split_barrel_FMN-bd"/>
</dbReference>
<dbReference type="GO" id="GO:0016627">
    <property type="term" value="F:oxidoreductase activity, acting on the CH-CH group of donors"/>
    <property type="evidence" value="ECO:0007669"/>
    <property type="project" value="TreeGrafter"/>
</dbReference>
<evidence type="ECO:0000256" key="1">
    <source>
        <dbReference type="ARBA" id="ARBA00023002"/>
    </source>
</evidence>
<evidence type="ECO:0000313" key="4">
    <source>
        <dbReference type="Proteomes" id="UP000002608"/>
    </source>
</evidence>
<accession>A8H7V3</accession>
<dbReference type="eggNOG" id="COG0748">
    <property type="taxonomic scope" value="Bacteria"/>
</dbReference>
<dbReference type="OrthoDB" id="5345368at2"/>
<name>A8H7V3_SHEPA</name>
<dbReference type="Pfam" id="PF01243">
    <property type="entry name" value="PNPOx_N"/>
    <property type="match status" value="1"/>
</dbReference>
<gene>
    <name evidence="3" type="ordered locus">Spea_3325</name>
</gene>
<dbReference type="SUPFAM" id="SSF50475">
    <property type="entry name" value="FMN-binding split barrel"/>
    <property type="match status" value="1"/>
</dbReference>
<dbReference type="InterPro" id="IPR052019">
    <property type="entry name" value="F420H2_bilvrd_red/Heme_oxyg"/>
</dbReference>
<dbReference type="Gene3D" id="2.30.110.10">
    <property type="entry name" value="Electron Transport, Fmn-binding Protein, Chain A"/>
    <property type="match status" value="1"/>
</dbReference>
<organism evidence="3 4">
    <name type="scientific">Shewanella pealeana (strain ATCC 700345 / ANG-SQ1)</name>
    <dbReference type="NCBI Taxonomy" id="398579"/>
    <lineage>
        <taxon>Bacteria</taxon>
        <taxon>Pseudomonadati</taxon>
        <taxon>Pseudomonadota</taxon>
        <taxon>Gammaproteobacteria</taxon>
        <taxon>Alteromonadales</taxon>
        <taxon>Shewanellaceae</taxon>
        <taxon>Shewanella</taxon>
    </lineage>
</organism>
<dbReference type="NCBIfam" id="TIGR04110">
    <property type="entry name" value="heme_HutZ"/>
    <property type="match status" value="1"/>
</dbReference>
<dbReference type="GO" id="GO:0070967">
    <property type="term" value="F:coenzyme F420 binding"/>
    <property type="evidence" value="ECO:0007669"/>
    <property type="project" value="TreeGrafter"/>
</dbReference>
<dbReference type="InterPro" id="IPR014419">
    <property type="entry name" value="HutZ"/>
</dbReference>
<feature type="domain" description="Pyridoxamine 5'-phosphate oxidase N-terminal" evidence="2">
    <location>
        <begin position="14"/>
        <end position="145"/>
    </location>
</feature>
<dbReference type="PIRSF" id="PIRSF004633">
    <property type="entry name" value="UCP_PLP_oxd"/>
    <property type="match status" value="1"/>
</dbReference>
<dbReference type="HOGENOM" id="CLU_093808_1_0_6"/>
<keyword evidence="4" id="KW-1185">Reference proteome</keyword>